<dbReference type="Proteomes" id="UP000324767">
    <property type="component" value="Unassembled WGS sequence"/>
</dbReference>
<dbReference type="EMBL" id="VXIT01000011">
    <property type="protein sequence ID" value="KAA6409415.1"/>
    <property type="molecule type" value="Genomic_DNA"/>
</dbReference>
<reference evidence="2 3" key="1">
    <citation type="submission" date="2019-09" db="EMBL/GenBank/DDBJ databases">
        <title>The hologenome of the rock-dwelling lichen Lasallia pustulata.</title>
        <authorList>
            <person name="Greshake Tzovaras B."/>
            <person name="Segers F."/>
            <person name="Bicker A."/>
            <person name="Dal Grande F."/>
            <person name="Otte J."/>
            <person name="Hankeln T."/>
            <person name="Schmitt I."/>
            <person name="Ebersberger I."/>
        </authorList>
    </citation>
    <scope>NUCLEOTIDE SEQUENCE [LARGE SCALE GENOMIC DNA]</scope>
    <source>
        <strain evidence="2">A1-1</strain>
    </source>
</reference>
<evidence type="ECO:0000256" key="1">
    <source>
        <dbReference type="SAM" id="MobiDB-lite"/>
    </source>
</evidence>
<evidence type="ECO:0000313" key="3">
    <source>
        <dbReference type="Proteomes" id="UP000324767"/>
    </source>
</evidence>
<protein>
    <submittedName>
        <fullName evidence="2">Uncharacterized protein</fullName>
    </submittedName>
</protein>
<name>A0A5M8PKG1_9LECA</name>
<feature type="compositionally biased region" description="Polar residues" evidence="1">
    <location>
        <begin position="408"/>
        <end position="417"/>
    </location>
</feature>
<feature type="compositionally biased region" description="Low complexity" evidence="1">
    <location>
        <begin position="391"/>
        <end position="407"/>
    </location>
</feature>
<accession>A0A5M8PKG1</accession>
<proteinExistence type="predicted"/>
<sequence>MSRTAQECTHILALQRAPCASHLSNIPVQLILPLCPILSFLHWRPPHARYPRAIMRLPLFGPLFMSLAFDQALAAPSSSDRIHRQQGNSKLQNGHLFRRDNGTVSLYSSTSSIRATTVASASFVTLVTPSPGASAISIISQGQIITSYAPLTVCPKTAPSSRPTAVSPYSPAVPALMPSAHVVSPALFNTTAQVARRRVPALYGNATNTPVPSVPHAPLPSCSVTYIPSTTPICHTTLTPLGGLPVPISACDQNITFSTDHGMASTAGSAELLATYYVVPWQDAVGGVPTGIVDAEICNSASQCSTVQERWRISTVTVTKSQTNTLSVNTVVTGPALVILAPTSTLTITDSTPSTISTSLTYEVYATSTSLEVVKQTLSGAMTPKQTSADSSSTPITSTRTSTRTVTLQGATQTVTI</sequence>
<evidence type="ECO:0000313" key="2">
    <source>
        <dbReference type="EMBL" id="KAA6409415.1"/>
    </source>
</evidence>
<organism evidence="2 3">
    <name type="scientific">Lasallia pustulata</name>
    <dbReference type="NCBI Taxonomy" id="136370"/>
    <lineage>
        <taxon>Eukaryota</taxon>
        <taxon>Fungi</taxon>
        <taxon>Dikarya</taxon>
        <taxon>Ascomycota</taxon>
        <taxon>Pezizomycotina</taxon>
        <taxon>Lecanoromycetes</taxon>
        <taxon>OSLEUM clade</taxon>
        <taxon>Umbilicariomycetidae</taxon>
        <taxon>Umbilicariales</taxon>
        <taxon>Umbilicariaceae</taxon>
        <taxon>Lasallia</taxon>
    </lineage>
</organism>
<comment type="caution">
    <text evidence="2">The sequence shown here is derived from an EMBL/GenBank/DDBJ whole genome shotgun (WGS) entry which is preliminary data.</text>
</comment>
<feature type="compositionally biased region" description="Polar residues" evidence="1">
    <location>
        <begin position="381"/>
        <end position="390"/>
    </location>
</feature>
<dbReference type="AlphaFoldDB" id="A0A5M8PKG1"/>
<gene>
    <name evidence="2" type="ORF">FRX48_06968</name>
</gene>
<dbReference type="OrthoDB" id="4121208at2759"/>
<feature type="region of interest" description="Disordered" evidence="1">
    <location>
        <begin position="381"/>
        <end position="417"/>
    </location>
</feature>